<dbReference type="AlphaFoldDB" id="A0A7G7BFB2"/>
<dbReference type="Proteomes" id="UP000515307">
    <property type="component" value="Chromosome"/>
</dbReference>
<proteinExistence type="predicted"/>
<dbReference type="Pfam" id="PF05305">
    <property type="entry name" value="DUF732"/>
    <property type="match status" value="1"/>
</dbReference>
<reference evidence="3" key="1">
    <citation type="submission" date="2019-10" db="EMBL/GenBank/DDBJ databases">
        <title>Antimicrobial potential of Antarctic Bacteria.</title>
        <authorList>
            <person name="Benaud N."/>
            <person name="Edwards R.J."/>
            <person name="Ferrari B.C."/>
        </authorList>
    </citation>
    <scope>NUCLEOTIDE SEQUENCE [LARGE SCALE GENOMIC DNA]</scope>
    <source>
        <strain evidence="3">NBSH44</strain>
    </source>
</reference>
<gene>
    <name evidence="2" type="ORF">F0344_04900</name>
</gene>
<dbReference type="InterPro" id="IPR007969">
    <property type="entry name" value="DUF732"/>
</dbReference>
<dbReference type="EMBL" id="CP045702">
    <property type="protein sequence ID" value="QNE74027.1"/>
    <property type="molecule type" value="Genomic_DNA"/>
</dbReference>
<evidence type="ECO:0000313" key="3">
    <source>
        <dbReference type="Proteomes" id="UP000515307"/>
    </source>
</evidence>
<dbReference type="KEGG" id="sfiy:F0344_04900"/>
<evidence type="ECO:0000259" key="1">
    <source>
        <dbReference type="Pfam" id="PF05305"/>
    </source>
</evidence>
<evidence type="ECO:0000313" key="2">
    <source>
        <dbReference type="EMBL" id="QNE74027.1"/>
    </source>
</evidence>
<name>A0A7G7BFB2_9ACTN</name>
<accession>A0A7G7BFB2</accession>
<feature type="domain" description="DUF732" evidence="1">
    <location>
        <begin position="28"/>
        <end position="86"/>
    </location>
</feature>
<organism evidence="2 3">
    <name type="scientific">Streptomyces finlayi</name>
    <dbReference type="NCBI Taxonomy" id="67296"/>
    <lineage>
        <taxon>Bacteria</taxon>
        <taxon>Bacillati</taxon>
        <taxon>Actinomycetota</taxon>
        <taxon>Actinomycetes</taxon>
        <taxon>Kitasatosporales</taxon>
        <taxon>Streptomycetaceae</taxon>
        <taxon>Streptomyces</taxon>
    </lineage>
</organism>
<keyword evidence="3" id="KW-1185">Reference proteome</keyword>
<sequence length="87" mass="9098">MSTIPSPDAGQTKTLTDALSTIKPELAEDEQRAVNRARNVCKDVQDGKDEATVTTNAVERFSGGSAGELTEAQGAEIVKAVKSAFCA</sequence>
<protein>
    <recommendedName>
        <fullName evidence="1">DUF732 domain-containing protein</fullName>
    </recommendedName>
</protein>